<dbReference type="InterPro" id="IPR036881">
    <property type="entry name" value="Glyco_hydro_3_C_sf"/>
</dbReference>
<evidence type="ECO:0000256" key="3">
    <source>
        <dbReference type="ARBA" id="ARBA00023295"/>
    </source>
</evidence>
<evidence type="ECO:0000313" key="9">
    <source>
        <dbReference type="Proteomes" id="UP001419268"/>
    </source>
</evidence>
<keyword evidence="5" id="KW-0732">Signal</keyword>
<feature type="chain" id="PRO_5042923217" description="Beta-glucosidase" evidence="5">
    <location>
        <begin position="37"/>
        <end position="675"/>
    </location>
</feature>
<reference evidence="8 9" key="1">
    <citation type="submission" date="2024-01" db="EMBL/GenBank/DDBJ databases">
        <title>Genome assemblies of Stephania.</title>
        <authorList>
            <person name="Yang L."/>
        </authorList>
    </citation>
    <scope>NUCLEOTIDE SEQUENCE [LARGE SCALE GENOMIC DNA]</scope>
    <source>
        <strain evidence="8">JXDWG</strain>
        <tissue evidence="8">Leaf</tissue>
    </source>
</reference>
<accession>A0AAP0INY6</accession>
<proteinExistence type="inferred from homology"/>
<dbReference type="PRINTS" id="PR00133">
    <property type="entry name" value="GLHYDRLASE3"/>
</dbReference>
<dbReference type="InterPro" id="IPR017853">
    <property type="entry name" value="GH"/>
</dbReference>
<evidence type="ECO:0000313" key="8">
    <source>
        <dbReference type="EMBL" id="KAK9118126.1"/>
    </source>
</evidence>
<dbReference type="PANTHER" id="PTHR30620">
    <property type="entry name" value="PERIPLASMIC BETA-GLUCOSIDASE-RELATED"/>
    <property type="match status" value="1"/>
</dbReference>
<dbReference type="FunFam" id="3.40.50.1700:FF:000002">
    <property type="entry name" value="Glycosyl hydrolase family protein"/>
    <property type="match status" value="1"/>
</dbReference>
<feature type="domain" description="Glycoside hydrolase family 3 N-terminal" evidence="6">
    <location>
        <begin position="67"/>
        <end position="395"/>
    </location>
</feature>
<dbReference type="FunFam" id="3.20.20.300:FF:000003">
    <property type="entry name" value="Beta-D-glucan exohydrolase isoenzyme ExoI"/>
    <property type="match status" value="1"/>
</dbReference>
<dbReference type="AlphaFoldDB" id="A0AAP0INY6"/>
<dbReference type="GO" id="GO:0008422">
    <property type="term" value="F:beta-glucosidase activity"/>
    <property type="evidence" value="ECO:0007669"/>
    <property type="project" value="TreeGrafter"/>
</dbReference>
<evidence type="ECO:0000256" key="4">
    <source>
        <dbReference type="RuleBase" id="RU361161"/>
    </source>
</evidence>
<feature type="signal peptide" evidence="5">
    <location>
        <begin position="1"/>
        <end position="36"/>
    </location>
</feature>
<evidence type="ECO:0008006" key="10">
    <source>
        <dbReference type="Google" id="ProtNLM"/>
    </source>
</evidence>
<dbReference type="EMBL" id="JBBNAG010000007">
    <property type="protein sequence ID" value="KAK9118126.1"/>
    <property type="molecule type" value="Genomic_DNA"/>
</dbReference>
<dbReference type="InterPro" id="IPR036962">
    <property type="entry name" value="Glyco_hydro_3_N_sf"/>
</dbReference>
<feature type="domain" description="Glycoside hydrolase family 3 C-terminal" evidence="7">
    <location>
        <begin position="433"/>
        <end position="651"/>
    </location>
</feature>
<evidence type="ECO:0000256" key="5">
    <source>
        <dbReference type="SAM" id="SignalP"/>
    </source>
</evidence>
<dbReference type="Pfam" id="PF00933">
    <property type="entry name" value="Glyco_hydro_3"/>
    <property type="match status" value="1"/>
</dbReference>
<evidence type="ECO:0000256" key="1">
    <source>
        <dbReference type="ARBA" id="ARBA00005336"/>
    </source>
</evidence>
<dbReference type="Proteomes" id="UP001419268">
    <property type="component" value="Unassembled WGS sequence"/>
</dbReference>
<comment type="similarity">
    <text evidence="1 4">Belongs to the glycosyl hydrolase 3 family.</text>
</comment>
<dbReference type="InterPro" id="IPR001764">
    <property type="entry name" value="Glyco_hydro_3_N"/>
</dbReference>
<protein>
    <recommendedName>
        <fullName evidence="10">Beta-glucosidase</fullName>
    </recommendedName>
</protein>
<gene>
    <name evidence="8" type="ORF">Scep_016219</name>
</gene>
<evidence type="ECO:0000259" key="6">
    <source>
        <dbReference type="Pfam" id="PF00933"/>
    </source>
</evidence>
<dbReference type="InterPro" id="IPR019800">
    <property type="entry name" value="Glyco_hydro_3_AS"/>
</dbReference>
<dbReference type="Gene3D" id="3.20.20.300">
    <property type="entry name" value="Glycoside hydrolase, family 3, N-terminal domain"/>
    <property type="match status" value="1"/>
</dbReference>
<dbReference type="SUPFAM" id="SSF52279">
    <property type="entry name" value="Beta-D-glucan exohydrolase, C-terminal domain"/>
    <property type="match status" value="1"/>
</dbReference>
<keyword evidence="3 4" id="KW-0326">Glycosidase</keyword>
<dbReference type="PANTHER" id="PTHR30620:SF35">
    <property type="entry name" value="GLYCOSYL HYDROLASE FAMILY PROTEIN"/>
    <property type="match status" value="1"/>
</dbReference>
<dbReference type="InterPro" id="IPR002772">
    <property type="entry name" value="Glyco_hydro_3_C"/>
</dbReference>
<organism evidence="8 9">
    <name type="scientific">Stephania cephalantha</name>
    <dbReference type="NCBI Taxonomy" id="152367"/>
    <lineage>
        <taxon>Eukaryota</taxon>
        <taxon>Viridiplantae</taxon>
        <taxon>Streptophyta</taxon>
        <taxon>Embryophyta</taxon>
        <taxon>Tracheophyta</taxon>
        <taxon>Spermatophyta</taxon>
        <taxon>Magnoliopsida</taxon>
        <taxon>Ranunculales</taxon>
        <taxon>Menispermaceae</taxon>
        <taxon>Menispermoideae</taxon>
        <taxon>Cissampelideae</taxon>
        <taxon>Stephania</taxon>
    </lineage>
</organism>
<keyword evidence="9" id="KW-1185">Reference proteome</keyword>
<name>A0AAP0INY6_9MAGN</name>
<keyword evidence="2 4" id="KW-0378">Hydrolase</keyword>
<dbReference type="GO" id="GO:0009251">
    <property type="term" value="P:glucan catabolic process"/>
    <property type="evidence" value="ECO:0007669"/>
    <property type="project" value="TreeGrafter"/>
</dbReference>
<comment type="caution">
    <text evidence="8">The sequence shown here is derived from an EMBL/GenBank/DDBJ whole genome shotgun (WGS) entry which is preliminary data.</text>
</comment>
<dbReference type="Pfam" id="PF01915">
    <property type="entry name" value="Glyco_hydro_3_C"/>
    <property type="match status" value="1"/>
</dbReference>
<dbReference type="InterPro" id="IPR051915">
    <property type="entry name" value="Cellulose_Degrad_GH3"/>
</dbReference>
<evidence type="ECO:0000259" key="7">
    <source>
        <dbReference type="Pfam" id="PF01915"/>
    </source>
</evidence>
<sequence>MKFVVVANGVFNDVSALSSLLFLFVTAVALATTTQAEQFGAIDPPYKDPTVPVEDRVSDLLSRMRLLEKIGQMSQIDRSFASPDVLQNFFIGSVLNGGESAPSPDTTVSEWADMIDGFQRSALSTRLGIPIIYGTDAVHGHNNVYGATVFPHNVGLGAARDENLMVRIGKASALEIRATGIPYTFAPCIAVCRDPRWGRCYESYGEDTELVRKMSKIILGLQGVPPHNHTYGYPFVGTGGSRNVMACAKHYAGDGGTEGGVNEFNTVASYPEFFKIHMKPYLDALAMGVSTVMASYSSWNGVKMHANEFLLTRVLKQQLGFQGFIITDWEGIDRITSPPGSDYKNSVKAAINAGIDMVMIPNNYQIFIKDLAELVLSGEVPMDRIDDAVRRILRVKFISGIFDQPMADRSLLGMVGHEKHRELAREAVRKSLVLLRNQKIHNKRKMLPLNRKAPKILVAGTHANNIGYQCGGWTITWAGKSGNTTIVLNNLSSIGTTILEGIKSKVSKHTQVVFEEKPDQQFINNNSDFSYAIVVVGEPPYVESLGDNKELTLPADGVETIQNVCEKLKCLVIVVSGRPVVIEPYVEMMDALVAAWLPGSEAGKGIADVIFGDYDFHGKLPRTWFRRVDQLPMNWGDLNYDPLYPFGYGLKMNLSQRSKPRIIPSSSTPKSSASS</sequence>
<dbReference type="Gene3D" id="3.40.50.1700">
    <property type="entry name" value="Glycoside hydrolase family 3 C-terminal domain"/>
    <property type="match status" value="1"/>
</dbReference>
<dbReference type="SUPFAM" id="SSF51445">
    <property type="entry name" value="(Trans)glycosidases"/>
    <property type="match status" value="1"/>
</dbReference>
<dbReference type="PROSITE" id="PS00775">
    <property type="entry name" value="GLYCOSYL_HYDROL_F3"/>
    <property type="match status" value="1"/>
</dbReference>
<evidence type="ECO:0000256" key="2">
    <source>
        <dbReference type="ARBA" id="ARBA00022801"/>
    </source>
</evidence>